<keyword evidence="2" id="KW-0732">Signal</keyword>
<keyword evidence="4" id="KW-1185">Reference proteome</keyword>
<evidence type="ECO:0000313" key="3">
    <source>
        <dbReference type="EMBL" id="EOD55407.1"/>
    </source>
</evidence>
<dbReference type="Proteomes" id="UP000013526">
    <property type="component" value="Unassembled WGS sequence"/>
</dbReference>
<sequence length="337" mass="36616">MASVNKRQLGQDRHDIAPGSTAKGASRQQPLLLLLAWLASTSPAMAANGALDARLQEKANAVVSLMTFNVVPDITSSNLDIAGGSGQQAGLSMSQVGGGATMSKEVPIYLEGNLGYSRYDPKFVISQGQESRLIPAKWNSLTATGGIGWDFAVAPNWVLRPIANFSLGTVASDIQIGNWYINRKTGKGLDFLDNGQLNVFGLGGSLMLDYELFSDTQDIDAEFRYSYLHLQSTIGTSPSVKGEANAENLGIYLRRRAPLLDWTLLDRPLRYVLEGARTEYLGDQRGLLGFNALNSVGIGLELDSSNYQVWVTRTRLMYRLMFGNNTNGYAIGLAMSF</sequence>
<organism evidence="3 4">
    <name type="scientific">Aeromonas molluscorum 848</name>
    <dbReference type="NCBI Taxonomy" id="1268236"/>
    <lineage>
        <taxon>Bacteria</taxon>
        <taxon>Pseudomonadati</taxon>
        <taxon>Pseudomonadota</taxon>
        <taxon>Gammaproteobacteria</taxon>
        <taxon>Aeromonadales</taxon>
        <taxon>Aeromonadaceae</taxon>
        <taxon>Aeromonas</taxon>
    </lineage>
</organism>
<gene>
    <name evidence="3" type="ORF">G113_09100</name>
</gene>
<dbReference type="PATRIC" id="fig|1268236.3.peg.1797"/>
<reference evidence="3 4" key="1">
    <citation type="journal article" date="2013" name="Genome Announc.">
        <title>Draft Genome Sequence of Aeromonas molluscorum Strain 848TT, Isolated from Bivalve Molluscs.</title>
        <authorList>
            <person name="Spataro N."/>
            <person name="Farfan M."/>
            <person name="Albarral V."/>
            <person name="Sanglas A."/>
            <person name="Loren J.G."/>
            <person name="Fuste M.C."/>
            <person name="Bosch E."/>
        </authorList>
    </citation>
    <scope>NUCLEOTIDE SEQUENCE [LARGE SCALE GENOMIC DNA]</scope>
    <source>
        <strain evidence="3 4">848</strain>
    </source>
</reference>
<feature type="chain" id="PRO_5004347881" evidence="2">
    <location>
        <begin position="47"/>
        <end position="337"/>
    </location>
</feature>
<evidence type="ECO:0000256" key="1">
    <source>
        <dbReference type="SAM" id="MobiDB-lite"/>
    </source>
</evidence>
<dbReference type="EMBL" id="AQGQ01000047">
    <property type="protein sequence ID" value="EOD55407.1"/>
    <property type="molecule type" value="Genomic_DNA"/>
</dbReference>
<protein>
    <submittedName>
        <fullName evidence="3">Uncharacterized protein</fullName>
    </submittedName>
</protein>
<dbReference type="Gene3D" id="2.40.128.130">
    <property type="entry name" value="Autotransporter beta-domain"/>
    <property type="match status" value="1"/>
</dbReference>
<evidence type="ECO:0000313" key="4">
    <source>
        <dbReference type="Proteomes" id="UP000013526"/>
    </source>
</evidence>
<dbReference type="AlphaFoldDB" id="R1F6M4"/>
<feature type="signal peptide" evidence="2">
    <location>
        <begin position="1"/>
        <end position="46"/>
    </location>
</feature>
<dbReference type="RefSeq" id="WP_005899201.1">
    <property type="nucleotide sequence ID" value="NZ_AQGQ01000047.1"/>
</dbReference>
<feature type="region of interest" description="Disordered" evidence="1">
    <location>
        <begin position="1"/>
        <end position="23"/>
    </location>
</feature>
<proteinExistence type="predicted"/>
<comment type="caution">
    <text evidence="3">The sequence shown here is derived from an EMBL/GenBank/DDBJ whole genome shotgun (WGS) entry which is preliminary data.</text>
</comment>
<evidence type="ECO:0000256" key="2">
    <source>
        <dbReference type="SAM" id="SignalP"/>
    </source>
</evidence>
<name>R1F6M4_9GAMM</name>
<accession>R1F6M4</accession>
<dbReference type="InterPro" id="IPR036709">
    <property type="entry name" value="Autotransporte_beta_dom_sf"/>
</dbReference>